<sequence length="88" mass="10106">MLYHINKLTVLFEDDIVDYIGIILHGSLFVTKLFLDGEHSIIQNLKPLNMVGADIACTNTKKNPYFIYAKEGILKTNHNRITILKQPY</sequence>
<dbReference type="OrthoDB" id="9774616at2"/>
<dbReference type="KEGG" id="cdrk:B9W14_15985"/>
<reference evidence="2" key="1">
    <citation type="submission" date="2017-04" db="EMBL/GenBank/DDBJ databases">
        <authorList>
            <person name="Song Y."/>
            <person name="Cho B.-K."/>
        </authorList>
    </citation>
    <scope>NUCLEOTIDE SEQUENCE [LARGE SCALE GENOMIC DNA]</scope>
    <source>
        <strain evidence="2">SL1</strain>
    </source>
</reference>
<proteinExistence type="predicted"/>
<organism evidence="1 2">
    <name type="scientific">Clostridium drakei</name>
    <dbReference type="NCBI Taxonomy" id="332101"/>
    <lineage>
        <taxon>Bacteria</taxon>
        <taxon>Bacillati</taxon>
        <taxon>Bacillota</taxon>
        <taxon>Clostridia</taxon>
        <taxon>Eubacteriales</taxon>
        <taxon>Clostridiaceae</taxon>
        <taxon>Clostridium</taxon>
    </lineage>
</organism>
<evidence type="ECO:0000313" key="1">
    <source>
        <dbReference type="EMBL" id="AWI05937.1"/>
    </source>
</evidence>
<dbReference type="InterPro" id="IPR018490">
    <property type="entry name" value="cNMP-bd_dom_sf"/>
</dbReference>
<dbReference type="AlphaFoldDB" id="A0A2U8DT57"/>
<gene>
    <name evidence="1" type="ORF">B9W14_15985</name>
</gene>
<protein>
    <submittedName>
        <fullName evidence="1">Uncharacterized protein</fullName>
    </submittedName>
</protein>
<accession>A0A2U8DT57</accession>
<dbReference type="Proteomes" id="UP000244910">
    <property type="component" value="Chromosome"/>
</dbReference>
<keyword evidence="2" id="KW-1185">Reference proteome</keyword>
<name>A0A2U8DT57_9CLOT</name>
<dbReference type="SUPFAM" id="SSF51206">
    <property type="entry name" value="cAMP-binding domain-like"/>
    <property type="match status" value="1"/>
</dbReference>
<dbReference type="EMBL" id="CP020953">
    <property type="protein sequence ID" value="AWI05937.1"/>
    <property type="molecule type" value="Genomic_DNA"/>
</dbReference>
<evidence type="ECO:0000313" key="2">
    <source>
        <dbReference type="Proteomes" id="UP000244910"/>
    </source>
</evidence>